<gene>
    <name evidence="4" type="ORF">OP8BY_1204</name>
</gene>
<sequence length="693" mass="79563">MMRRIGWVLVILMTITAAVSAGQKQADIIKGLNPKYQDWLKLVNYIILPQEKDVFLKLNNDRERDLFIETFWKMRDPTPGTPENEYKEEIIKRFNYVNKTFRRGSTREGWQTDMGKIYMILGPPESIERFEGVNGIVPCQAWTYHGDPEKGLPPVFIFIFFQRHGSIEYKLYDPLIDGPASLLQDKRGLDGLTYEELYEKILEIAPTLANTAISLIPGEFSYDYSPSPRYNLILADILNSPKKDVNPSYATHFLNYKGVVSTEYLTNFVDSESMAEVILDPVTGLNFVHFSVAPKSVSVDYYEPRSQYYVPFQMDVSLRSKDKIVFQYNRNMSYYFSENDLPRIQGNGLALEDTFPVAEGSYQLTVLLRNPVSKEFTILERQIEVAEAGNQPRLANPLIGYRTEKFARNQHLPFKVDDTKILVDPKNTISASDILAVSIGVLNLTESLRQNGKIKVDIRGLGQNNQLTRTVEINLNEKEFSRVSNYLREIPVRDLIPDYYELKLSLLDGAGNQLDQKKGTFIISPEKTIGHPIVQAKSFNLGNLFYYHYMLASQYDKLDQTDKAAYYYEQAFRQNPQFKEGLKEYCQFLIKVGQFDRVLEMAEGLKTDDSQAFDYHLFRGLALMGKKDMAGAQDELLKAITIYDSDTRALNALGRVYIQTGQKEKARQPLEASLRLNPDQPEIRKLLSELDKR</sequence>
<evidence type="ECO:0000259" key="3">
    <source>
        <dbReference type="Pfam" id="PF20094"/>
    </source>
</evidence>
<keyword evidence="2" id="KW-0732">Signal</keyword>
<dbReference type="SMART" id="SM00028">
    <property type="entry name" value="TPR"/>
    <property type="match status" value="3"/>
</dbReference>
<organism evidence="4 5">
    <name type="scientific">Candidatus Saccharicenans subterraneus</name>
    <dbReference type="NCBI Taxonomy" id="2508984"/>
    <lineage>
        <taxon>Bacteria</taxon>
        <taxon>Candidatus Aminicenantota</taxon>
        <taxon>Candidatus Aminicenantia</taxon>
        <taxon>Candidatus Aminicenantales</taxon>
        <taxon>Candidatus Saccharicenantaceae</taxon>
        <taxon>Candidatus Saccharicenans</taxon>
    </lineage>
</organism>
<name>A0A3E2BPG4_9BACT</name>
<feature type="signal peptide" evidence="2">
    <location>
        <begin position="1"/>
        <end position="21"/>
    </location>
</feature>
<dbReference type="Gene3D" id="1.25.40.10">
    <property type="entry name" value="Tetratricopeptide repeat domain"/>
    <property type="match status" value="2"/>
</dbReference>
<dbReference type="NCBIfam" id="TIGR04514">
    <property type="entry name" value="GWxTD_dom"/>
    <property type="match status" value="1"/>
</dbReference>
<dbReference type="InterPro" id="IPR019734">
    <property type="entry name" value="TPR_rpt"/>
</dbReference>
<dbReference type="SUPFAM" id="SSF48452">
    <property type="entry name" value="TPR-like"/>
    <property type="match status" value="1"/>
</dbReference>
<proteinExistence type="predicted"/>
<feature type="repeat" description="TPR" evidence="1">
    <location>
        <begin position="647"/>
        <end position="680"/>
    </location>
</feature>
<dbReference type="Pfam" id="PF13181">
    <property type="entry name" value="TPR_8"/>
    <property type="match status" value="1"/>
</dbReference>
<accession>A0A3E2BPG4</accession>
<dbReference type="EMBL" id="QUAH01000002">
    <property type="protein sequence ID" value="RFT16591.1"/>
    <property type="molecule type" value="Genomic_DNA"/>
</dbReference>
<dbReference type="Pfam" id="PF14559">
    <property type="entry name" value="TPR_19"/>
    <property type="match status" value="1"/>
</dbReference>
<dbReference type="InterPro" id="IPR011990">
    <property type="entry name" value="TPR-like_helical_dom_sf"/>
</dbReference>
<protein>
    <recommendedName>
        <fullName evidence="3">GWxTD domain-containing protein</fullName>
    </recommendedName>
</protein>
<evidence type="ECO:0000256" key="2">
    <source>
        <dbReference type="SAM" id="SignalP"/>
    </source>
</evidence>
<dbReference type="InterPro" id="IPR030959">
    <property type="entry name" value="GWxTD_dom"/>
</dbReference>
<feature type="chain" id="PRO_5017673197" description="GWxTD domain-containing protein" evidence="2">
    <location>
        <begin position="22"/>
        <end position="693"/>
    </location>
</feature>
<reference evidence="4 5" key="1">
    <citation type="submission" date="2018-08" db="EMBL/GenBank/DDBJ databases">
        <title>Genome analysis of the thermophilic bacterium of the candidate phylum Aminicenantes from deep subsurface aquifer revealed its physiology and ecological role.</title>
        <authorList>
            <person name="Kadnikov V.V."/>
            <person name="Mardanov A.V."/>
            <person name="Beletsky A.V."/>
            <person name="Karnachuk O.V."/>
            <person name="Ravin N.V."/>
        </authorList>
    </citation>
    <scope>NUCLEOTIDE SEQUENCE [LARGE SCALE GENOMIC DNA]</scope>
    <source>
        <strain evidence="4">BY38</strain>
    </source>
</reference>
<evidence type="ECO:0000313" key="4">
    <source>
        <dbReference type="EMBL" id="RFT16591.1"/>
    </source>
</evidence>
<comment type="caution">
    <text evidence="4">The sequence shown here is derived from an EMBL/GenBank/DDBJ whole genome shotgun (WGS) entry which is preliminary data.</text>
</comment>
<dbReference type="PROSITE" id="PS50005">
    <property type="entry name" value="TPR"/>
    <property type="match status" value="2"/>
</dbReference>
<dbReference type="Proteomes" id="UP000257323">
    <property type="component" value="Unassembled WGS sequence"/>
</dbReference>
<dbReference type="Pfam" id="PF20094">
    <property type="entry name" value="GWxTD_dom"/>
    <property type="match status" value="1"/>
</dbReference>
<feature type="repeat" description="TPR" evidence="1">
    <location>
        <begin position="545"/>
        <end position="578"/>
    </location>
</feature>
<evidence type="ECO:0000313" key="5">
    <source>
        <dbReference type="Proteomes" id="UP000257323"/>
    </source>
</evidence>
<keyword evidence="1" id="KW-0802">TPR repeat</keyword>
<evidence type="ECO:0000256" key="1">
    <source>
        <dbReference type="PROSITE-ProRule" id="PRU00339"/>
    </source>
</evidence>
<feature type="domain" description="GWxTD" evidence="3">
    <location>
        <begin position="33"/>
        <end position="145"/>
    </location>
</feature>
<dbReference type="AlphaFoldDB" id="A0A3E2BPG4"/>